<evidence type="ECO:0000259" key="3">
    <source>
        <dbReference type="SMART" id="SM00823"/>
    </source>
</evidence>
<gene>
    <name evidence="4" type="ORF">SNAT2548_LOCUS14306</name>
</gene>
<dbReference type="SUPFAM" id="SSF47336">
    <property type="entry name" value="ACP-like"/>
    <property type="match status" value="1"/>
</dbReference>
<keyword evidence="5" id="KW-1185">Reference proteome</keyword>
<dbReference type="AlphaFoldDB" id="A0A812ML66"/>
<evidence type="ECO:0000313" key="4">
    <source>
        <dbReference type="EMBL" id="CAE7269641.1"/>
    </source>
</evidence>
<dbReference type="GO" id="GO:0031177">
    <property type="term" value="F:phosphopantetheine binding"/>
    <property type="evidence" value="ECO:0007669"/>
    <property type="project" value="InterPro"/>
</dbReference>
<comment type="caution">
    <text evidence="4">The sequence shown here is derived from an EMBL/GenBank/DDBJ whole genome shotgun (WGS) entry which is preliminary data.</text>
</comment>
<dbReference type="SMART" id="SM00823">
    <property type="entry name" value="PKS_PP"/>
    <property type="match status" value="1"/>
</dbReference>
<keyword evidence="2" id="KW-0597">Phosphoprotein</keyword>
<feature type="domain" description="Polyketide synthase-like phosphopantetheine-binding" evidence="3">
    <location>
        <begin position="88"/>
        <end position="158"/>
    </location>
</feature>
<dbReference type="InterPro" id="IPR009081">
    <property type="entry name" value="PP-bd_ACP"/>
</dbReference>
<accession>A0A812ML66</accession>
<evidence type="ECO:0000256" key="1">
    <source>
        <dbReference type="ARBA" id="ARBA00022450"/>
    </source>
</evidence>
<protein>
    <recommendedName>
        <fullName evidence="3">Polyketide synthase-like phosphopantetheine-binding domain-containing protein</fullName>
    </recommendedName>
</protein>
<dbReference type="Gene3D" id="1.10.1200.10">
    <property type="entry name" value="ACP-like"/>
    <property type="match status" value="1"/>
</dbReference>
<sequence length="163" mass="18091">MDESLVPVVVRSLTGDILLELRMEDGTTLRQLAKKVRNLKGEGSWLGVAFMCDGELMANSSTIANVLANMEEAEQADLTAIVGETSLADVMHECSLVFLERAGLEVSEEDFLLEGLNSFGHLQLRDYLERHFDVSLAPTVMYDFPTLKQVSEHIHRILLQPGS</sequence>
<dbReference type="Proteomes" id="UP000604046">
    <property type="component" value="Unassembled WGS sequence"/>
</dbReference>
<evidence type="ECO:0000313" key="5">
    <source>
        <dbReference type="Proteomes" id="UP000604046"/>
    </source>
</evidence>
<proteinExistence type="predicted"/>
<dbReference type="OrthoDB" id="410791at2759"/>
<dbReference type="InterPro" id="IPR036736">
    <property type="entry name" value="ACP-like_sf"/>
</dbReference>
<organism evidence="4 5">
    <name type="scientific">Symbiodinium natans</name>
    <dbReference type="NCBI Taxonomy" id="878477"/>
    <lineage>
        <taxon>Eukaryota</taxon>
        <taxon>Sar</taxon>
        <taxon>Alveolata</taxon>
        <taxon>Dinophyceae</taxon>
        <taxon>Suessiales</taxon>
        <taxon>Symbiodiniaceae</taxon>
        <taxon>Symbiodinium</taxon>
    </lineage>
</organism>
<dbReference type="InterPro" id="IPR020806">
    <property type="entry name" value="PKS_PP-bd"/>
</dbReference>
<dbReference type="Pfam" id="PF00550">
    <property type="entry name" value="PP-binding"/>
    <property type="match status" value="1"/>
</dbReference>
<evidence type="ECO:0000256" key="2">
    <source>
        <dbReference type="ARBA" id="ARBA00022553"/>
    </source>
</evidence>
<reference evidence="4" key="1">
    <citation type="submission" date="2021-02" db="EMBL/GenBank/DDBJ databases">
        <authorList>
            <person name="Dougan E. K."/>
            <person name="Rhodes N."/>
            <person name="Thang M."/>
            <person name="Chan C."/>
        </authorList>
    </citation>
    <scope>NUCLEOTIDE SEQUENCE</scope>
</reference>
<dbReference type="EMBL" id="CAJNDS010001646">
    <property type="protein sequence ID" value="CAE7269641.1"/>
    <property type="molecule type" value="Genomic_DNA"/>
</dbReference>
<name>A0A812ML66_9DINO</name>
<keyword evidence="1" id="KW-0596">Phosphopantetheine</keyword>